<keyword evidence="2" id="KW-1185">Reference proteome</keyword>
<comment type="caution">
    <text evidence="1">The sequence shown here is derived from an EMBL/GenBank/DDBJ whole genome shotgun (WGS) entry which is preliminary data.</text>
</comment>
<dbReference type="Proteomes" id="UP000222542">
    <property type="component" value="Unassembled WGS sequence"/>
</dbReference>
<dbReference type="AlphaFoldDB" id="A0A2G3ALK0"/>
<protein>
    <submittedName>
        <fullName evidence="1">Uncharacterized protein</fullName>
    </submittedName>
</protein>
<evidence type="ECO:0000313" key="2">
    <source>
        <dbReference type="Proteomes" id="UP000222542"/>
    </source>
</evidence>
<evidence type="ECO:0000313" key="1">
    <source>
        <dbReference type="EMBL" id="PHT95115.1"/>
    </source>
</evidence>
<dbReference type="EMBL" id="AYRZ02000001">
    <property type="protein sequence ID" value="PHT95115.1"/>
    <property type="molecule type" value="Genomic_DNA"/>
</dbReference>
<dbReference type="Gramene" id="PHT95115">
    <property type="protein sequence ID" value="PHT95115"/>
    <property type="gene ID" value="T459_02997"/>
</dbReference>
<reference evidence="1 2" key="1">
    <citation type="journal article" date="2014" name="Nat. Genet.">
        <title>Genome sequence of the hot pepper provides insights into the evolution of pungency in Capsicum species.</title>
        <authorList>
            <person name="Kim S."/>
            <person name="Park M."/>
            <person name="Yeom S.I."/>
            <person name="Kim Y.M."/>
            <person name="Lee J.M."/>
            <person name="Lee H.A."/>
            <person name="Seo E."/>
            <person name="Choi J."/>
            <person name="Cheong K."/>
            <person name="Kim K.T."/>
            <person name="Jung K."/>
            <person name="Lee G.W."/>
            <person name="Oh S.K."/>
            <person name="Bae C."/>
            <person name="Kim S.B."/>
            <person name="Lee H.Y."/>
            <person name="Kim S.Y."/>
            <person name="Kim M.S."/>
            <person name="Kang B.C."/>
            <person name="Jo Y.D."/>
            <person name="Yang H.B."/>
            <person name="Jeong H.J."/>
            <person name="Kang W.H."/>
            <person name="Kwon J.K."/>
            <person name="Shin C."/>
            <person name="Lim J.Y."/>
            <person name="Park J.H."/>
            <person name="Huh J.H."/>
            <person name="Kim J.S."/>
            <person name="Kim B.D."/>
            <person name="Cohen O."/>
            <person name="Paran I."/>
            <person name="Suh M.C."/>
            <person name="Lee S.B."/>
            <person name="Kim Y.K."/>
            <person name="Shin Y."/>
            <person name="Noh S.J."/>
            <person name="Park J."/>
            <person name="Seo Y.S."/>
            <person name="Kwon S.Y."/>
            <person name="Kim H.A."/>
            <person name="Park J.M."/>
            <person name="Kim H.J."/>
            <person name="Choi S.B."/>
            <person name="Bosland P.W."/>
            <person name="Reeves G."/>
            <person name="Jo S.H."/>
            <person name="Lee B.W."/>
            <person name="Cho H.T."/>
            <person name="Choi H.S."/>
            <person name="Lee M.S."/>
            <person name="Yu Y."/>
            <person name="Do Choi Y."/>
            <person name="Park B.S."/>
            <person name="van Deynze A."/>
            <person name="Ashrafi H."/>
            <person name="Hill T."/>
            <person name="Kim W.T."/>
            <person name="Pai H.S."/>
            <person name="Ahn H.K."/>
            <person name="Yeam I."/>
            <person name="Giovannoni J.J."/>
            <person name="Rose J.K."/>
            <person name="Sorensen I."/>
            <person name="Lee S.J."/>
            <person name="Kim R.W."/>
            <person name="Choi I.Y."/>
            <person name="Choi B.S."/>
            <person name="Lim J.S."/>
            <person name="Lee Y.H."/>
            <person name="Choi D."/>
        </authorList>
    </citation>
    <scope>NUCLEOTIDE SEQUENCE [LARGE SCALE GENOMIC DNA]</scope>
    <source>
        <strain evidence="2">cv. CM334</strain>
    </source>
</reference>
<reference evidence="1 2" key="2">
    <citation type="journal article" date="2017" name="Genome Biol.">
        <title>New reference genome sequences of hot pepper reveal the massive evolution of plant disease-resistance genes by retroduplication.</title>
        <authorList>
            <person name="Kim S."/>
            <person name="Park J."/>
            <person name="Yeom S.I."/>
            <person name="Kim Y.M."/>
            <person name="Seo E."/>
            <person name="Kim K.T."/>
            <person name="Kim M.S."/>
            <person name="Lee J.M."/>
            <person name="Cheong K."/>
            <person name="Shin H.S."/>
            <person name="Kim S.B."/>
            <person name="Han K."/>
            <person name="Lee J."/>
            <person name="Park M."/>
            <person name="Lee H.A."/>
            <person name="Lee H.Y."/>
            <person name="Lee Y."/>
            <person name="Oh S."/>
            <person name="Lee J.H."/>
            <person name="Choi E."/>
            <person name="Choi E."/>
            <person name="Lee S.E."/>
            <person name="Jeon J."/>
            <person name="Kim H."/>
            <person name="Choi G."/>
            <person name="Song H."/>
            <person name="Lee J."/>
            <person name="Lee S.C."/>
            <person name="Kwon J.K."/>
            <person name="Lee H.Y."/>
            <person name="Koo N."/>
            <person name="Hong Y."/>
            <person name="Kim R.W."/>
            <person name="Kang W.H."/>
            <person name="Huh J.H."/>
            <person name="Kang B.C."/>
            <person name="Yang T.J."/>
            <person name="Lee Y.H."/>
            <person name="Bennetzen J.L."/>
            <person name="Choi D."/>
        </authorList>
    </citation>
    <scope>NUCLEOTIDE SEQUENCE [LARGE SCALE GENOMIC DNA]</scope>
    <source>
        <strain evidence="2">cv. CM334</strain>
    </source>
</reference>
<name>A0A2G3ALK0_CAPAN</name>
<gene>
    <name evidence="1" type="ORF">T459_02997</name>
</gene>
<organism evidence="1 2">
    <name type="scientific">Capsicum annuum</name>
    <name type="common">Capsicum pepper</name>
    <dbReference type="NCBI Taxonomy" id="4072"/>
    <lineage>
        <taxon>Eukaryota</taxon>
        <taxon>Viridiplantae</taxon>
        <taxon>Streptophyta</taxon>
        <taxon>Embryophyta</taxon>
        <taxon>Tracheophyta</taxon>
        <taxon>Spermatophyta</taxon>
        <taxon>Magnoliopsida</taxon>
        <taxon>eudicotyledons</taxon>
        <taxon>Gunneridae</taxon>
        <taxon>Pentapetalae</taxon>
        <taxon>asterids</taxon>
        <taxon>lamiids</taxon>
        <taxon>Solanales</taxon>
        <taxon>Solanaceae</taxon>
        <taxon>Solanoideae</taxon>
        <taxon>Capsiceae</taxon>
        <taxon>Capsicum</taxon>
    </lineage>
</organism>
<accession>A0A2G3ALK0</accession>
<proteinExistence type="predicted"/>
<sequence length="272" mass="30868">MSLLSPTKLNTVSFSAIERLRPGVEFDLLAVVSNCSALQYTTDLSKPFREAIVIDQRVEDNEQMLISYTLRSSSASTSSLTLALFEDVVFPISIISDLSSQTFPVEGKISLPDRPQFFYLLTCSHYNHFVRIKTKKMVQYFNCKLERMLVPRCHFEVNITNTSDIISAIVSETIAETMLSLTSEQIYENVVAQELTSKRGLIPSKRILFPSTPLEIRAKRRRRVISRALSSIQKSKIATPLSVCCTEKRTISKREQHELKKVDVEEATAEQH</sequence>